<dbReference type="InterPro" id="IPR006016">
    <property type="entry name" value="UspA"/>
</dbReference>
<protein>
    <submittedName>
        <fullName evidence="2">Universal stress protein UspA</fullName>
    </submittedName>
</protein>
<dbReference type="InterPro" id="IPR014729">
    <property type="entry name" value="Rossmann-like_a/b/a_fold"/>
</dbReference>
<comment type="caution">
    <text evidence="2">The sequence shown here is derived from an EMBL/GenBank/DDBJ whole genome shotgun (WGS) entry which is preliminary data.</text>
</comment>
<dbReference type="CDD" id="cd00293">
    <property type="entry name" value="USP-like"/>
    <property type="match status" value="1"/>
</dbReference>
<dbReference type="SUPFAM" id="SSF52402">
    <property type="entry name" value="Adenine nucleotide alpha hydrolases-like"/>
    <property type="match status" value="1"/>
</dbReference>
<name>A0A154L0R8_9PROT</name>
<gene>
    <name evidence="2" type="ORF">AUP42_06195</name>
</gene>
<dbReference type="AlphaFoldDB" id="A0A154L0R8"/>
<reference evidence="2 3" key="1">
    <citation type="submission" date="2015-12" db="EMBL/GenBank/DDBJ databases">
        <title>Genome sequence of Thalassospira lucentensis MCCC 1A02072.</title>
        <authorList>
            <person name="Lu L."/>
            <person name="Lai Q."/>
            <person name="Shao Z."/>
            <person name="Qian P."/>
        </authorList>
    </citation>
    <scope>NUCLEOTIDE SEQUENCE [LARGE SCALE GENOMIC DNA]</scope>
    <source>
        <strain evidence="2 3">MCCC 1A02072</strain>
    </source>
</reference>
<proteinExistence type="predicted"/>
<evidence type="ECO:0000313" key="2">
    <source>
        <dbReference type="EMBL" id="KZB61547.1"/>
    </source>
</evidence>
<feature type="domain" description="UspA" evidence="1">
    <location>
        <begin position="1"/>
        <end position="137"/>
    </location>
</feature>
<organism evidence="2 3">
    <name type="scientific">Thalassospira lucentensis</name>
    <dbReference type="NCBI Taxonomy" id="168935"/>
    <lineage>
        <taxon>Bacteria</taxon>
        <taxon>Pseudomonadati</taxon>
        <taxon>Pseudomonadota</taxon>
        <taxon>Alphaproteobacteria</taxon>
        <taxon>Rhodospirillales</taxon>
        <taxon>Thalassospiraceae</taxon>
        <taxon>Thalassospira</taxon>
    </lineage>
</organism>
<dbReference type="RefSeq" id="WP_062953151.1">
    <property type="nucleotide sequence ID" value="NZ_LPVY01000023.1"/>
</dbReference>
<dbReference type="Proteomes" id="UP000076335">
    <property type="component" value="Unassembled WGS sequence"/>
</dbReference>
<evidence type="ECO:0000259" key="1">
    <source>
        <dbReference type="Pfam" id="PF00582"/>
    </source>
</evidence>
<sequence length="137" mass="14904">MYRKIMVPVDLTHIDKLEKALSTAADLAKHYDAKICFFGVGTNTPSPIAHTPAEYDRKMAAFAEEQAKKTGIECSGMTRISHDPAIDLSEIIVDAATEAKADVIVMASHVPGIADHIFASHGGYVASHWDHSVFLVR</sequence>
<dbReference type="Pfam" id="PF00582">
    <property type="entry name" value="Usp"/>
    <property type="match status" value="1"/>
</dbReference>
<accession>A0A154L0R8</accession>
<dbReference type="Gene3D" id="3.40.50.620">
    <property type="entry name" value="HUPs"/>
    <property type="match status" value="1"/>
</dbReference>
<dbReference type="OrthoDB" id="9792500at2"/>
<dbReference type="EMBL" id="LPVY01000023">
    <property type="protein sequence ID" value="KZB61547.1"/>
    <property type="molecule type" value="Genomic_DNA"/>
</dbReference>
<evidence type="ECO:0000313" key="3">
    <source>
        <dbReference type="Proteomes" id="UP000076335"/>
    </source>
</evidence>